<evidence type="ECO:0000313" key="4">
    <source>
        <dbReference type="Proteomes" id="UP000663866"/>
    </source>
</evidence>
<reference evidence="1" key="1">
    <citation type="submission" date="2021-02" db="EMBL/GenBank/DDBJ databases">
        <authorList>
            <person name="Nowell W R."/>
        </authorList>
    </citation>
    <scope>NUCLEOTIDE SEQUENCE</scope>
</reference>
<evidence type="ECO:0000313" key="1">
    <source>
        <dbReference type="EMBL" id="CAF3941670.1"/>
    </source>
</evidence>
<gene>
    <name evidence="2" type="ORF">OVN521_LOCUS31384</name>
    <name evidence="1" type="ORF">UXM345_LOCUS12796</name>
</gene>
<name>A0A819K1H4_9BILA</name>
<dbReference type="EMBL" id="CAJOBG010015390">
    <property type="protein sequence ID" value="CAF4303385.1"/>
    <property type="molecule type" value="Genomic_DNA"/>
</dbReference>
<comment type="caution">
    <text evidence="1">The sequence shown here is derived from an EMBL/GenBank/DDBJ whole genome shotgun (WGS) entry which is preliminary data.</text>
</comment>
<dbReference type="Proteomes" id="UP000663866">
    <property type="component" value="Unassembled WGS sequence"/>
</dbReference>
<dbReference type="Proteomes" id="UP000663842">
    <property type="component" value="Unassembled WGS sequence"/>
</dbReference>
<accession>A0A819K1H4</accession>
<proteinExistence type="predicted"/>
<evidence type="ECO:0000313" key="3">
    <source>
        <dbReference type="Proteomes" id="UP000663842"/>
    </source>
</evidence>
<evidence type="ECO:0000313" key="2">
    <source>
        <dbReference type="EMBL" id="CAF4303385.1"/>
    </source>
</evidence>
<keyword evidence="4" id="KW-1185">Reference proteome</keyword>
<sequence length="329" mass="38200">MGQFTSRPDTWTASDGLGRILPTHQKTWNKKSSKLRSQQTVEYLYQNLYRQNRYSNLRFRWNGKPLILADPSSLNSKICNFFTIRTSWAWTQGQSRGLNEQGQLEQTCVTIAGHPVSNIGLIFDGTSHTQPNQVDSPSGKYFSQQWEHALQMDPAFMFGTEWNEWIAQRFLQTNSPMPFLGKTRPVNTTYFIDQFNQEYSRDAEPMAGGHSDNYYYQLVHYIRRFKGMESLEAPSPPKIIIINHDFTQWHGVAPFYLDDLFDIPSRNHPRYGNQGGQLADTTQRNHLAVMQVARDTKFVYFYASAREPWVKGNAFNWLLLNTHNNYETG</sequence>
<dbReference type="EMBL" id="CAJOBF010001354">
    <property type="protein sequence ID" value="CAF3941670.1"/>
    <property type="molecule type" value="Genomic_DNA"/>
</dbReference>
<organism evidence="1 3">
    <name type="scientific">Rotaria magnacalcarata</name>
    <dbReference type="NCBI Taxonomy" id="392030"/>
    <lineage>
        <taxon>Eukaryota</taxon>
        <taxon>Metazoa</taxon>
        <taxon>Spiralia</taxon>
        <taxon>Gnathifera</taxon>
        <taxon>Rotifera</taxon>
        <taxon>Eurotatoria</taxon>
        <taxon>Bdelloidea</taxon>
        <taxon>Philodinida</taxon>
        <taxon>Philodinidae</taxon>
        <taxon>Rotaria</taxon>
    </lineage>
</organism>
<dbReference type="Gene3D" id="3.20.20.80">
    <property type="entry name" value="Glycosidases"/>
    <property type="match status" value="1"/>
</dbReference>
<dbReference type="AlphaFoldDB" id="A0A819K1H4"/>
<protein>
    <submittedName>
        <fullName evidence="1">Uncharacterized protein</fullName>
    </submittedName>
</protein>